<evidence type="ECO:0000256" key="4">
    <source>
        <dbReference type="ARBA" id="ARBA00022991"/>
    </source>
</evidence>
<feature type="binding site" evidence="5">
    <location>
        <position position="652"/>
    </location>
    <ligand>
        <name>FAD</name>
        <dbReference type="ChEBI" id="CHEBI:57692"/>
    </ligand>
</feature>
<dbReference type="GO" id="GO:0006139">
    <property type="term" value="P:nucleobase-containing compound metabolic process"/>
    <property type="evidence" value="ECO:0007669"/>
    <property type="project" value="UniProtKB-ARBA"/>
</dbReference>
<keyword evidence="8" id="KW-0732">Signal</keyword>
<feature type="binding site" evidence="5">
    <location>
        <begin position="618"/>
        <end position="622"/>
    </location>
    <ligand>
        <name>FAD</name>
        <dbReference type="ChEBI" id="CHEBI:57692"/>
    </ligand>
</feature>
<organism evidence="10">
    <name type="scientific">Odontella aurita</name>
    <dbReference type="NCBI Taxonomy" id="265563"/>
    <lineage>
        <taxon>Eukaryota</taxon>
        <taxon>Sar</taxon>
        <taxon>Stramenopiles</taxon>
        <taxon>Ochrophyta</taxon>
        <taxon>Bacillariophyta</taxon>
        <taxon>Mediophyceae</taxon>
        <taxon>Biddulphiophycidae</taxon>
        <taxon>Eupodiscales</taxon>
        <taxon>Odontellaceae</taxon>
        <taxon>Odontella</taxon>
    </lineage>
</organism>
<evidence type="ECO:0000256" key="7">
    <source>
        <dbReference type="SAM" id="MobiDB-lite"/>
    </source>
</evidence>
<evidence type="ECO:0000259" key="9">
    <source>
        <dbReference type="PROSITE" id="PS51645"/>
    </source>
</evidence>
<dbReference type="GO" id="GO:0006950">
    <property type="term" value="P:response to stress"/>
    <property type="evidence" value="ECO:0007669"/>
    <property type="project" value="UniProtKB-ARBA"/>
</dbReference>
<feature type="site" description="Electron transfer via tryptophanyl radical" evidence="6">
    <location>
        <position position="686"/>
    </location>
</feature>
<dbReference type="InterPro" id="IPR014729">
    <property type="entry name" value="Rossmann-like_a/b/a_fold"/>
</dbReference>
<sequence>MPKQQRPILATALYFLALSTNFPGLSSAMNSSHRNLMPSPARVELFFKTNAELEERVRFLSQQGIRSFNLVNKNKSDRLLEWTKIVQKEAPGSSVCAHFSVKYNKKNKKEGGDDATHGAFSSFVSSLSKLSDKNGQIEVLLISGGGKRSSIDSVSSLHKLKQKRSFFKSPSHQGPKICVAYNPFFPDESDREAECKRLMKKIDSGQVGKVYLQFGTDLSLLRAALVWLKSVQKEQQRELDLCGSVFLPTRKLIAQQKFRPWNGVFLGSEFLGGEEAAERVVKNIINLYKENGVELLFEAPGIRNEKDFSVMEKLLTDYAIDKLGTSDEINPWEEEVLPQNGTYKKQRISTSPVPALRERKLGLHETKAPCIVLFGSHDVRLHDNRAVEQASRHECVIPVFIWNREEEGKWGVRGCLEVILKDALRHLERDLKKYGLVLIVRETANKAEEVLRLCKETEAACVYYNTDYTPEGRTRSAELGKLLVSNGVRNSECQSSLLYSPEHICLPSGFNGGHWGTLMPFLKSCKKQLGEPPRPPARSATKAMLTKMKGPHRWPSSTGVGNMNDLGRIKGSIQWQKPILERFPMSEMDAKELLDDFIGQGIRHYEDKRSRADLVWTTSKLSPHLRVGTLSPNELYHWTESCPLPFETKKTFSRRLFWRDLAYFQLFCFPYMREHSIRNHYDSTEWVEREEGNKRLRAWKRGMTGYPIVDAAMRELYETGWMTQSVRMVAASFLVEYLRVNWVEGCEWFHYTLVDADSAINAMMWQNAGRSGIDQWNFVMSPENASQDLTGEYTKRWVPELASLPKKYLHKPWTATEEVLEKSGVILGETYPHRIVSDLKEERRKATASVLEMRRAHQTNNDNGGYDLIMLPSGDKTRVFTKKEYRIDRAGKVKDTKPLTKGNRARGGSQRTMR</sequence>
<dbReference type="InterPro" id="IPR006050">
    <property type="entry name" value="DNA_photolyase_N"/>
</dbReference>
<reference evidence="10" key="1">
    <citation type="submission" date="2021-01" db="EMBL/GenBank/DDBJ databases">
        <authorList>
            <person name="Corre E."/>
            <person name="Pelletier E."/>
            <person name="Niang G."/>
            <person name="Scheremetjew M."/>
            <person name="Finn R."/>
            <person name="Kale V."/>
            <person name="Holt S."/>
            <person name="Cochrane G."/>
            <person name="Meng A."/>
            <person name="Brown T."/>
            <person name="Cohen L."/>
        </authorList>
    </citation>
    <scope>NUCLEOTIDE SEQUENCE</scope>
    <source>
        <strain evidence="10">Isolate 1302-5</strain>
    </source>
</reference>
<dbReference type="AlphaFoldDB" id="A0A7S4MND8"/>
<feature type="binding site" evidence="5">
    <location>
        <position position="605"/>
    </location>
    <ligand>
        <name>FAD</name>
        <dbReference type="ChEBI" id="CHEBI:57692"/>
    </ligand>
</feature>
<evidence type="ECO:0000256" key="3">
    <source>
        <dbReference type="ARBA" id="ARBA00022827"/>
    </source>
</evidence>
<evidence type="ECO:0000256" key="8">
    <source>
        <dbReference type="SAM" id="SignalP"/>
    </source>
</evidence>
<dbReference type="Gene3D" id="1.25.40.80">
    <property type="match status" value="1"/>
</dbReference>
<dbReference type="InterPro" id="IPR018394">
    <property type="entry name" value="DNA_photolyase_1_CS_C"/>
</dbReference>
<dbReference type="InterPro" id="IPR036134">
    <property type="entry name" value="Crypto/Photolyase_FAD-like_sf"/>
</dbReference>
<feature type="site" description="Electron transfer via tryptophanyl radical" evidence="6">
    <location>
        <position position="742"/>
    </location>
</feature>
<keyword evidence="4" id="KW-0157">Chromophore</keyword>
<dbReference type="GO" id="GO:0043153">
    <property type="term" value="P:entrainment of circadian clock by photoperiod"/>
    <property type="evidence" value="ECO:0007669"/>
    <property type="project" value="TreeGrafter"/>
</dbReference>
<evidence type="ECO:0000313" key="10">
    <source>
        <dbReference type="EMBL" id="CAE2233231.1"/>
    </source>
</evidence>
<dbReference type="InterPro" id="IPR036155">
    <property type="entry name" value="Crypto/Photolyase_N_sf"/>
</dbReference>
<evidence type="ECO:0000256" key="1">
    <source>
        <dbReference type="ARBA" id="ARBA00005862"/>
    </source>
</evidence>
<keyword evidence="2 5" id="KW-0285">Flavoprotein</keyword>
<proteinExistence type="inferred from homology"/>
<dbReference type="SUPFAM" id="SSF48173">
    <property type="entry name" value="Cryptochrome/photolyase FAD-binding domain"/>
    <property type="match status" value="1"/>
</dbReference>
<feature type="signal peptide" evidence="8">
    <location>
        <begin position="1"/>
        <end position="28"/>
    </location>
</feature>
<dbReference type="Pfam" id="PF03441">
    <property type="entry name" value="FAD_binding_7"/>
    <property type="match status" value="1"/>
</dbReference>
<accession>A0A7S4MND8</accession>
<dbReference type="EMBL" id="HBKQ01018845">
    <property type="protein sequence ID" value="CAE2233231.1"/>
    <property type="molecule type" value="Transcribed_RNA"/>
</dbReference>
<name>A0A7S4MND8_9STRA</name>
<feature type="region of interest" description="Disordered" evidence="7">
    <location>
        <begin position="891"/>
        <end position="914"/>
    </location>
</feature>
<dbReference type="PROSITE" id="PS51645">
    <property type="entry name" value="PHR_CRY_ALPHA_BETA"/>
    <property type="match status" value="1"/>
</dbReference>
<comment type="similarity">
    <text evidence="1">Belongs to the DNA photolyase class-1 family.</text>
</comment>
<feature type="chain" id="PRO_5030571912" description="Photolyase/cryptochrome alpha/beta domain-containing protein" evidence="8">
    <location>
        <begin position="29"/>
        <end position="914"/>
    </location>
</feature>
<dbReference type="PANTHER" id="PTHR11455:SF18">
    <property type="entry name" value="SI:CH1073-390K14.1"/>
    <property type="match status" value="1"/>
</dbReference>
<evidence type="ECO:0000256" key="6">
    <source>
        <dbReference type="PIRSR" id="PIRSR602081-2"/>
    </source>
</evidence>
<dbReference type="GO" id="GO:0003904">
    <property type="term" value="F:deoxyribodipyrimidine photo-lyase activity"/>
    <property type="evidence" value="ECO:0007669"/>
    <property type="project" value="TreeGrafter"/>
</dbReference>
<dbReference type="InterPro" id="IPR002081">
    <property type="entry name" value="Cryptochrome/DNA_photolyase_1"/>
</dbReference>
<keyword evidence="3 5" id="KW-0274">FAD</keyword>
<dbReference type="GO" id="GO:0005634">
    <property type="term" value="C:nucleus"/>
    <property type="evidence" value="ECO:0007669"/>
    <property type="project" value="TreeGrafter"/>
</dbReference>
<dbReference type="Gene3D" id="1.10.579.10">
    <property type="entry name" value="DNA Cyclobutane Dipyrimidine Photolyase, subunit A, domain 3"/>
    <property type="match status" value="1"/>
</dbReference>
<dbReference type="SUPFAM" id="SSF52425">
    <property type="entry name" value="Cryptochrome/photolyase, N-terminal domain"/>
    <property type="match status" value="1"/>
</dbReference>
<dbReference type="Gene3D" id="3.40.50.620">
    <property type="entry name" value="HUPs"/>
    <property type="match status" value="1"/>
</dbReference>
<dbReference type="GO" id="GO:0071949">
    <property type="term" value="F:FAD binding"/>
    <property type="evidence" value="ECO:0007669"/>
    <property type="project" value="TreeGrafter"/>
</dbReference>
<dbReference type="GO" id="GO:0005737">
    <property type="term" value="C:cytoplasm"/>
    <property type="evidence" value="ECO:0007669"/>
    <property type="project" value="TreeGrafter"/>
</dbReference>
<dbReference type="GO" id="GO:0032922">
    <property type="term" value="P:circadian regulation of gene expression"/>
    <property type="evidence" value="ECO:0007669"/>
    <property type="project" value="TreeGrafter"/>
</dbReference>
<feature type="site" description="Electron transfer via tryptophanyl radical" evidence="6">
    <location>
        <position position="765"/>
    </location>
</feature>
<evidence type="ECO:0000256" key="5">
    <source>
        <dbReference type="PIRSR" id="PIRSR602081-1"/>
    </source>
</evidence>
<feature type="binding site" evidence="5">
    <location>
        <begin position="755"/>
        <end position="757"/>
    </location>
    <ligand>
        <name>FAD</name>
        <dbReference type="ChEBI" id="CHEBI:57692"/>
    </ligand>
</feature>
<evidence type="ECO:0000256" key="2">
    <source>
        <dbReference type="ARBA" id="ARBA00022630"/>
    </source>
</evidence>
<comment type="cofactor">
    <cofactor evidence="5">
        <name>FAD</name>
        <dbReference type="ChEBI" id="CHEBI:57692"/>
    </cofactor>
    <text evidence="5">Binds 1 FAD per subunit.</text>
</comment>
<dbReference type="PANTHER" id="PTHR11455">
    <property type="entry name" value="CRYPTOCHROME"/>
    <property type="match status" value="1"/>
</dbReference>
<feature type="domain" description="Photolyase/cryptochrome alpha/beta" evidence="9">
    <location>
        <begin position="369"/>
        <end position="498"/>
    </location>
</feature>
<gene>
    <name evidence="10" type="ORF">OAUR00152_LOCUS12791</name>
</gene>
<dbReference type="PRINTS" id="PR00147">
    <property type="entry name" value="DNAPHOTLYASE"/>
</dbReference>
<dbReference type="Pfam" id="PF00875">
    <property type="entry name" value="DNA_photolyase"/>
    <property type="match status" value="1"/>
</dbReference>
<dbReference type="GO" id="GO:0003677">
    <property type="term" value="F:DNA binding"/>
    <property type="evidence" value="ECO:0007669"/>
    <property type="project" value="TreeGrafter"/>
</dbReference>
<dbReference type="PROSITE" id="PS00394">
    <property type="entry name" value="DNA_PHOTOLYASES_1_1"/>
    <property type="match status" value="1"/>
</dbReference>
<protein>
    <recommendedName>
        <fullName evidence="9">Photolyase/cryptochrome alpha/beta domain-containing protein</fullName>
    </recommendedName>
</protein>
<dbReference type="InterPro" id="IPR005101">
    <property type="entry name" value="Cryptochr/Photolyase_FAD-bd"/>
</dbReference>